<evidence type="ECO:0000313" key="3">
    <source>
        <dbReference type="Proteomes" id="UP001352263"/>
    </source>
</evidence>
<reference evidence="2 3" key="1">
    <citation type="submission" date="2023-10" db="EMBL/GenBank/DDBJ databases">
        <title>Noviherbaspirillum sp. CPCC 100848 genome assembly.</title>
        <authorList>
            <person name="Li X.Y."/>
            <person name="Fang X.M."/>
        </authorList>
    </citation>
    <scope>NUCLEOTIDE SEQUENCE [LARGE SCALE GENOMIC DNA]</scope>
    <source>
        <strain evidence="2 3">CPCC 100848</strain>
    </source>
</reference>
<proteinExistence type="predicted"/>
<protein>
    <submittedName>
        <fullName evidence="2">DUF2798 domain-containing protein</fullName>
    </submittedName>
</protein>
<dbReference type="InterPro" id="IPR021529">
    <property type="entry name" value="DUF2798"/>
</dbReference>
<gene>
    <name evidence="2" type="ORF">RY831_13165</name>
</gene>
<dbReference type="Proteomes" id="UP001352263">
    <property type="component" value="Unassembled WGS sequence"/>
</dbReference>
<feature type="transmembrane region" description="Helical" evidence="1">
    <location>
        <begin position="28"/>
        <end position="50"/>
    </location>
</feature>
<keyword evidence="1" id="KW-0812">Transmembrane</keyword>
<accession>A0ABU6J8Y4</accession>
<organism evidence="2 3">
    <name type="scientific">Noviherbaspirillum album</name>
    <dbReference type="NCBI Taxonomy" id="3080276"/>
    <lineage>
        <taxon>Bacteria</taxon>
        <taxon>Pseudomonadati</taxon>
        <taxon>Pseudomonadota</taxon>
        <taxon>Betaproteobacteria</taxon>
        <taxon>Burkholderiales</taxon>
        <taxon>Oxalobacteraceae</taxon>
        <taxon>Noviherbaspirillum</taxon>
    </lineage>
</organism>
<evidence type="ECO:0000313" key="2">
    <source>
        <dbReference type="EMBL" id="MEC4720107.1"/>
    </source>
</evidence>
<evidence type="ECO:0000256" key="1">
    <source>
        <dbReference type="SAM" id="Phobius"/>
    </source>
</evidence>
<name>A0ABU6J8Y4_9BURK</name>
<keyword evidence="1" id="KW-1133">Transmembrane helix</keyword>
<dbReference type="EMBL" id="JAWIIV010000009">
    <property type="protein sequence ID" value="MEC4720107.1"/>
    <property type="molecule type" value="Genomic_DNA"/>
</dbReference>
<keyword evidence="1" id="KW-0472">Membrane</keyword>
<sequence>MSLVMSVFMTCWVTYINLGMRPDFALQWGRAFLMAWPAAFLIAFLFGPLLQRVTQRLLPGDGRNA</sequence>
<dbReference type="Pfam" id="PF11391">
    <property type="entry name" value="DUF2798"/>
    <property type="match status" value="1"/>
</dbReference>
<comment type="caution">
    <text evidence="2">The sequence shown here is derived from an EMBL/GenBank/DDBJ whole genome shotgun (WGS) entry which is preliminary data.</text>
</comment>
<keyword evidence="3" id="KW-1185">Reference proteome</keyword>